<dbReference type="EMBL" id="CZCZ02000008">
    <property type="protein sequence ID" value="CAC5341582.1"/>
    <property type="molecule type" value="Genomic_DNA"/>
</dbReference>
<accession>A0A6J7ZIL7</accession>
<comment type="caution">
    <text evidence="1">The sequence shown here is derived from an EMBL/GenBank/DDBJ whole genome shotgun (WGS) entry which is preliminary data.</text>
</comment>
<dbReference type="Proteomes" id="UP000196521">
    <property type="component" value="Unassembled WGS sequence"/>
</dbReference>
<evidence type="ECO:0000313" key="1">
    <source>
        <dbReference type="EMBL" id="CAC5341582.1"/>
    </source>
</evidence>
<protein>
    <recommendedName>
        <fullName evidence="3">DUF4926 domain-containing protein</fullName>
    </recommendedName>
</protein>
<dbReference type="InterPro" id="IPR032568">
    <property type="entry name" value="DUF4926"/>
</dbReference>
<name>A0A6J7ZIL7_PLARU</name>
<keyword evidence="2" id="KW-1185">Reference proteome</keyword>
<dbReference type="Pfam" id="PF16277">
    <property type="entry name" value="DUF4926"/>
    <property type="match status" value="1"/>
</dbReference>
<proteinExistence type="predicted"/>
<evidence type="ECO:0008006" key="3">
    <source>
        <dbReference type="Google" id="ProtNLM"/>
    </source>
</evidence>
<organism evidence="1 2">
    <name type="scientific">Planktothrix rubescens CCAP 1459/22</name>
    <dbReference type="NCBI Taxonomy" id="329571"/>
    <lineage>
        <taxon>Bacteria</taxon>
        <taxon>Bacillati</taxon>
        <taxon>Cyanobacteriota</taxon>
        <taxon>Cyanophyceae</taxon>
        <taxon>Oscillatoriophycideae</taxon>
        <taxon>Oscillatoriales</taxon>
        <taxon>Microcoleaceae</taxon>
        <taxon>Planktothrix</taxon>
    </lineage>
</organism>
<sequence length="84" mass="9426">MQTIKDLDIVALTEDIEATHFETKEIIKLSKGQVGTVVMEFDGSAFEVEFSHQDGTTYAMETIPATMLMLLHYELVESVSARSR</sequence>
<evidence type="ECO:0000313" key="2">
    <source>
        <dbReference type="Proteomes" id="UP000196521"/>
    </source>
</evidence>
<dbReference type="AlphaFoldDB" id="A0A6J7ZIL7"/>
<reference evidence="1" key="1">
    <citation type="submission" date="2020-05" db="EMBL/GenBank/DDBJ databases">
        <authorList>
            <consortium name="Genoscope - CEA"/>
            <person name="William W."/>
        </authorList>
    </citation>
    <scope>NUCLEOTIDE SEQUENCE [LARGE SCALE GENOMIC DNA]</scope>
    <source>
        <strain evidence="1">PCC 7821</strain>
    </source>
</reference>
<dbReference type="RefSeq" id="WP_026797268.1">
    <property type="nucleotide sequence ID" value="NZ_LR812491.1"/>
</dbReference>
<gene>
    <name evidence="1" type="ORF">PLAN_130128</name>
</gene>